<keyword evidence="3" id="KW-1185">Reference proteome</keyword>
<dbReference type="Proteomes" id="UP000198541">
    <property type="component" value="Unassembled WGS sequence"/>
</dbReference>
<feature type="region of interest" description="Disordered" evidence="1">
    <location>
        <begin position="29"/>
        <end position="51"/>
    </location>
</feature>
<protein>
    <submittedName>
        <fullName evidence="2">Uncharacterized protein</fullName>
    </submittedName>
</protein>
<gene>
    <name evidence="2" type="ORF">SAMN05216355_1276</name>
</gene>
<dbReference type="AlphaFoldDB" id="A0A1H0FGE0"/>
<dbReference type="EMBL" id="FNIM01000027">
    <property type="protein sequence ID" value="SDN93592.1"/>
    <property type="molecule type" value="Genomic_DNA"/>
</dbReference>
<evidence type="ECO:0000256" key="1">
    <source>
        <dbReference type="SAM" id="MobiDB-lite"/>
    </source>
</evidence>
<reference evidence="3" key="1">
    <citation type="submission" date="2016-10" db="EMBL/GenBank/DDBJ databases">
        <authorList>
            <person name="Varghese N."/>
            <person name="Submissions S."/>
        </authorList>
    </citation>
    <scope>NUCLEOTIDE SEQUENCE [LARGE SCALE GENOMIC DNA]</scope>
    <source>
        <strain evidence="3">DSM 27982</strain>
    </source>
</reference>
<evidence type="ECO:0000313" key="3">
    <source>
        <dbReference type="Proteomes" id="UP000198541"/>
    </source>
</evidence>
<accession>A0A1H0FGE0</accession>
<sequence length="51" mass="5391">MPTRYIAIGDRQRTQRLIRSAKHAITVGVTSPAKNGAAKTIPSHGAGQHLG</sequence>
<evidence type="ECO:0000313" key="2">
    <source>
        <dbReference type="EMBL" id="SDN93592.1"/>
    </source>
</evidence>
<name>A0A1H0FGE0_9ACTO</name>
<proteinExistence type="predicted"/>
<organism evidence="2 3">
    <name type="scientific">Actinomyces ruminicola</name>
    <dbReference type="NCBI Taxonomy" id="332524"/>
    <lineage>
        <taxon>Bacteria</taxon>
        <taxon>Bacillati</taxon>
        <taxon>Actinomycetota</taxon>
        <taxon>Actinomycetes</taxon>
        <taxon>Actinomycetales</taxon>
        <taxon>Actinomycetaceae</taxon>
        <taxon>Actinomyces</taxon>
    </lineage>
</organism>